<organism evidence="2">
    <name type="scientific">uncultured Methanosarcinales archaeon</name>
    <dbReference type="NCBI Taxonomy" id="183757"/>
    <lineage>
        <taxon>Archaea</taxon>
        <taxon>Methanobacteriati</taxon>
        <taxon>Methanobacteriota</taxon>
        <taxon>Stenosarchaea group</taxon>
        <taxon>Methanomicrobia</taxon>
        <taxon>Methanosarcinales</taxon>
        <taxon>environmental samples</taxon>
    </lineage>
</organism>
<sequence length="177" mass="19269">MKVSNQITGRNIAAIIITLIIVCSAFGCIGGDKPSEQKPTTPWVAPERPYVESVDTSQLKLGVPSDATITIFNNGNETVTKEKIVMTATAVKMDDWKVNLGMKSMSAEEKTETYTLEFNDRIESGESCALCAEFNLPAKVETKIGKVSIAGAYHVVIKVYANDELIGEKILTDLHLT</sequence>
<dbReference type="PROSITE" id="PS51257">
    <property type="entry name" value="PROKAR_LIPOPROTEIN"/>
    <property type="match status" value="1"/>
</dbReference>
<keyword evidence="1" id="KW-1133">Transmembrane helix</keyword>
<protein>
    <recommendedName>
        <fullName evidence="3">Intracellular proteinase inhibitor BsuPI domain-containing protein</fullName>
    </recommendedName>
</protein>
<evidence type="ECO:0000313" key="2">
    <source>
        <dbReference type="EMBL" id="QNT35722.1"/>
    </source>
</evidence>
<accession>A0A7H1KP58</accession>
<feature type="transmembrane region" description="Helical" evidence="1">
    <location>
        <begin position="12"/>
        <end position="29"/>
    </location>
</feature>
<keyword evidence="1" id="KW-0472">Membrane</keyword>
<dbReference type="AlphaFoldDB" id="A0A7H1KP58"/>
<proteinExistence type="predicted"/>
<reference evidence="2" key="1">
    <citation type="submission" date="2020-07" db="EMBL/GenBank/DDBJ databases">
        <title>Unique genomic features of the anaerobic methanotrophic archaea.</title>
        <authorList>
            <person name="Chadwick G.L."/>
            <person name="Skennerton C.T."/>
            <person name="Laso-Perez R."/>
            <person name="Leu A.O."/>
            <person name="Speth D.R."/>
            <person name="Yu H."/>
            <person name="Morgan-Lang C."/>
            <person name="Hatzenpichler R."/>
            <person name="Goudeau D."/>
            <person name="Malmstrom R."/>
            <person name="Brazelton W.J."/>
            <person name="Woyke T."/>
            <person name="Hallam S.J."/>
            <person name="Tyson G.W."/>
            <person name="Wegener G."/>
            <person name="Boetius A."/>
            <person name="Orphan V."/>
        </authorList>
    </citation>
    <scope>NUCLEOTIDE SEQUENCE</scope>
</reference>
<evidence type="ECO:0000256" key="1">
    <source>
        <dbReference type="SAM" id="Phobius"/>
    </source>
</evidence>
<evidence type="ECO:0008006" key="3">
    <source>
        <dbReference type="Google" id="ProtNLM"/>
    </source>
</evidence>
<keyword evidence="1" id="KW-0812">Transmembrane</keyword>
<dbReference type="EMBL" id="MT776530">
    <property type="protein sequence ID" value="QNT35722.1"/>
    <property type="molecule type" value="Genomic_DNA"/>
</dbReference>
<gene>
    <name evidence="2" type="ORF">BODMHOLK_00012</name>
</gene>
<name>A0A7H1KP58_9EURY</name>